<keyword evidence="6 8" id="KW-1133">Transmembrane helix</keyword>
<gene>
    <name evidence="9" type="ORF">VA603_13080</name>
</gene>
<dbReference type="Gene3D" id="3.30.460.20">
    <property type="entry name" value="CorA soluble domain-like"/>
    <property type="match status" value="1"/>
</dbReference>
<dbReference type="SUPFAM" id="SSF144083">
    <property type="entry name" value="Magnesium transport protein CorA, transmembrane region"/>
    <property type="match status" value="1"/>
</dbReference>
<evidence type="ECO:0000313" key="10">
    <source>
        <dbReference type="Proteomes" id="UP001301653"/>
    </source>
</evidence>
<name>A0ABU5V8U5_9GAMM</name>
<keyword evidence="3" id="KW-0813">Transport</keyword>
<dbReference type="EMBL" id="JAYFUH010000248">
    <property type="protein sequence ID" value="MEA5668475.1"/>
    <property type="molecule type" value="Genomic_DNA"/>
</dbReference>
<evidence type="ECO:0000256" key="2">
    <source>
        <dbReference type="ARBA" id="ARBA00009765"/>
    </source>
</evidence>
<dbReference type="PANTHER" id="PTHR46494:SF1">
    <property type="entry name" value="CORA FAMILY METAL ION TRANSPORTER (EUROFUNG)"/>
    <property type="match status" value="1"/>
</dbReference>
<evidence type="ECO:0000313" key="9">
    <source>
        <dbReference type="EMBL" id="MEA5668475.1"/>
    </source>
</evidence>
<reference evidence="9 10" key="1">
    <citation type="submission" date="2023-12" db="EMBL/GenBank/DDBJ databases">
        <title>Stenotrophomonas guangdongensis sp. nov., isolated from wilted pepper plants (Capsicum annuum).</title>
        <authorList>
            <person name="Qiu M."/>
            <person name="Li Y."/>
            <person name="Liu Q."/>
            <person name="Zhang X."/>
            <person name="Huang Y."/>
            <person name="Guo R."/>
            <person name="Hu M."/>
            <person name="Zhou J."/>
            <person name="Zhou X."/>
        </authorList>
    </citation>
    <scope>NUCLEOTIDE SEQUENCE [LARGE SCALE GENOMIC DNA]</scope>
    <source>
        <strain evidence="9 10">MH1</strain>
    </source>
</reference>
<dbReference type="Pfam" id="PF01544">
    <property type="entry name" value="CorA"/>
    <property type="match status" value="1"/>
</dbReference>
<keyword evidence="7 8" id="KW-0472">Membrane</keyword>
<feature type="transmembrane region" description="Helical" evidence="8">
    <location>
        <begin position="301"/>
        <end position="321"/>
    </location>
</feature>
<dbReference type="RefSeq" id="WP_323439108.1">
    <property type="nucleotide sequence ID" value="NZ_JAYFUH010000248.1"/>
</dbReference>
<evidence type="ECO:0000256" key="8">
    <source>
        <dbReference type="SAM" id="Phobius"/>
    </source>
</evidence>
<comment type="similarity">
    <text evidence="2">Belongs to the CorA metal ion transporter (MIT) (TC 1.A.35) family.</text>
</comment>
<dbReference type="SUPFAM" id="SSF143865">
    <property type="entry name" value="CorA soluble domain-like"/>
    <property type="match status" value="1"/>
</dbReference>
<dbReference type="InterPro" id="IPR045861">
    <property type="entry name" value="CorA_cytoplasmic_dom"/>
</dbReference>
<dbReference type="Gene3D" id="1.20.58.340">
    <property type="entry name" value="Magnesium transport protein CorA, transmembrane region"/>
    <property type="match status" value="2"/>
</dbReference>
<proteinExistence type="inferred from homology"/>
<evidence type="ECO:0000256" key="6">
    <source>
        <dbReference type="ARBA" id="ARBA00022989"/>
    </source>
</evidence>
<dbReference type="PANTHER" id="PTHR46494">
    <property type="entry name" value="CORA FAMILY METAL ION TRANSPORTER (EUROFUNG)"/>
    <property type="match status" value="1"/>
</dbReference>
<dbReference type="InterPro" id="IPR002523">
    <property type="entry name" value="MgTranspt_CorA/ZnTranspt_ZntB"/>
</dbReference>
<organism evidence="9 10">
    <name type="scientific">Stenotrophomonas capsici</name>
    <dbReference type="NCBI Taxonomy" id="3110230"/>
    <lineage>
        <taxon>Bacteria</taxon>
        <taxon>Pseudomonadati</taxon>
        <taxon>Pseudomonadota</taxon>
        <taxon>Gammaproteobacteria</taxon>
        <taxon>Lysobacterales</taxon>
        <taxon>Lysobacteraceae</taxon>
        <taxon>Stenotrophomonas</taxon>
    </lineage>
</organism>
<keyword evidence="4" id="KW-1003">Cell membrane</keyword>
<comment type="caution">
    <text evidence="9">The sequence shown here is derived from an EMBL/GenBank/DDBJ whole genome shotgun (WGS) entry which is preliminary data.</text>
</comment>
<accession>A0ABU5V8U5</accession>
<keyword evidence="10" id="KW-1185">Reference proteome</keyword>
<evidence type="ECO:0000256" key="3">
    <source>
        <dbReference type="ARBA" id="ARBA00022448"/>
    </source>
</evidence>
<dbReference type="Proteomes" id="UP001301653">
    <property type="component" value="Unassembled WGS sequence"/>
</dbReference>
<keyword evidence="5 8" id="KW-0812">Transmembrane</keyword>
<protein>
    <submittedName>
        <fullName evidence="9">CorA family divalent cation transporter</fullName>
    </submittedName>
</protein>
<dbReference type="InterPro" id="IPR045863">
    <property type="entry name" value="CorA_TM1_TM2"/>
</dbReference>
<evidence type="ECO:0000256" key="4">
    <source>
        <dbReference type="ARBA" id="ARBA00022475"/>
    </source>
</evidence>
<feature type="transmembrane region" description="Helical" evidence="8">
    <location>
        <begin position="269"/>
        <end position="289"/>
    </location>
</feature>
<evidence type="ECO:0000256" key="1">
    <source>
        <dbReference type="ARBA" id="ARBA00004651"/>
    </source>
</evidence>
<evidence type="ECO:0000256" key="7">
    <source>
        <dbReference type="ARBA" id="ARBA00023136"/>
    </source>
</evidence>
<evidence type="ECO:0000256" key="5">
    <source>
        <dbReference type="ARBA" id="ARBA00022692"/>
    </source>
</evidence>
<sequence>MDTGTVPAFCARLYRSSGPPRPLERGDLGRCTPGDDELLWVDVHAPDGETLRWLWHCLDLPERALRFVDDGSTPAVERQGDYFWTRAVAIAPADGREQLSGAVLVCVAGRNRVVTHHTVGIGFLHTLRDEDDAAAIGTLTAESFVATLLDRQLAGYFAAVNDFECAVEHLEADMPGNRIEANIGELQRLRRWASRMRRMLAPHRELFDALSRPDFRPSENRDAERHFVALDTRFERAMDMIENARDLVIGSFELFSGQVALRTDGTMRVLTFVTVIAGVLATFVGALGMNFQASLFESEDLGFWSVVGGLVLFSLGVTLFARHRRWF</sequence>
<comment type="subcellular location">
    <subcellularLocation>
        <location evidence="1">Cell membrane</location>
        <topology evidence="1">Multi-pass membrane protein</topology>
    </subcellularLocation>
</comment>